<dbReference type="PANTHER" id="PTHR46964:SF1">
    <property type="entry name" value="G PROTEIN-COUPLED RECEPTOR-RELATED"/>
    <property type="match status" value="1"/>
</dbReference>
<dbReference type="eggNOG" id="ENOG502R2JW">
    <property type="taxonomic scope" value="Eukaryota"/>
</dbReference>
<dbReference type="OMA" id="AWYCFYL"/>
<keyword evidence="1" id="KW-0812">Transmembrane</keyword>
<dbReference type="InterPro" id="IPR019429">
    <property type="entry name" value="7TM_GPCR_serpentine_rcpt_Sri"/>
</dbReference>
<dbReference type="Pfam" id="PF10327">
    <property type="entry name" value="7TM_GPCR_Sri"/>
    <property type="match status" value="2"/>
</dbReference>
<name>E3N9X0_CAERE</name>
<keyword evidence="3" id="KW-1185">Reference proteome</keyword>
<feature type="transmembrane region" description="Helical" evidence="1">
    <location>
        <begin position="48"/>
        <end position="71"/>
    </location>
</feature>
<dbReference type="STRING" id="31234.E3N9X0"/>
<organism evidence="3">
    <name type="scientific">Caenorhabditis remanei</name>
    <name type="common">Caenorhabditis vulgaris</name>
    <dbReference type="NCBI Taxonomy" id="31234"/>
    <lineage>
        <taxon>Eukaryota</taxon>
        <taxon>Metazoa</taxon>
        <taxon>Ecdysozoa</taxon>
        <taxon>Nematoda</taxon>
        <taxon>Chromadorea</taxon>
        <taxon>Rhabditida</taxon>
        <taxon>Rhabditina</taxon>
        <taxon>Rhabditomorpha</taxon>
        <taxon>Rhabditoidea</taxon>
        <taxon>Rhabditidae</taxon>
        <taxon>Peloderinae</taxon>
        <taxon>Caenorhabditis</taxon>
    </lineage>
</organism>
<dbReference type="PANTHER" id="PTHR46964">
    <property type="entry name" value="SERPENTINE RECEPTOR, CLASS I-RELATED"/>
    <property type="match status" value="1"/>
</dbReference>
<dbReference type="EMBL" id="DS268569">
    <property type="protein sequence ID" value="EFO90841.1"/>
    <property type="molecule type" value="Genomic_DNA"/>
</dbReference>
<evidence type="ECO:0000313" key="2">
    <source>
        <dbReference type="EMBL" id="EFO90841.1"/>
    </source>
</evidence>
<reference evidence="2" key="1">
    <citation type="submission" date="2007-07" db="EMBL/GenBank/DDBJ databases">
        <title>PCAP assembly of the Caenorhabditis remanei genome.</title>
        <authorList>
            <consortium name="The Caenorhabditis remanei Sequencing Consortium"/>
            <person name="Wilson R.K."/>
        </authorList>
    </citation>
    <scope>NUCLEOTIDE SEQUENCE [LARGE SCALE GENOMIC DNA]</scope>
    <source>
        <strain evidence="2">PB4641</strain>
    </source>
</reference>
<protein>
    <submittedName>
        <fullName evidence="2">CRE-SRI-12 protein</fullName>
    </submittedName>
</protein>
<dbReference type="Proteomes" id="UP000008281">
    <property type="component" value="Unassembled WGS sequence"/>
</dbReference>
<feature type="transmembrane region" description="Helical" evidence="1">
    <location>
        <begin position="152"/>
        <end position="171"/>
    </location>
</feature>
<dbReference type="HOGENOM" id="CLU_067919_0_0_1"/>
<feature type="transmembrane region" description="Helical" evidence="1">
    <location>
        <begin position="258"/>
        <end position="284"/>
    </location>
</feature>
<proteinExistence type="predicted"/>
<evidence type="ECO:0000313" key="3">
    <source>
        <dbReference type="Proteomes" id="UP000008281"/>
    </source>
</evidence>
<accession>E3N9X0</accession>
<dbReference type="InParanoid" id="E3N9X0"/>
<dbReference type="AlphaFoldDB" id="E3N9X0"/>
<feature type="transmembrane region" description="Helical" evidence="1">
    <location>
        <begin position="12"/>
        <end position="36"/>
    </location>
</feature>
<keyword evidence="1" id="KW-1133">Transmembrane helix</keyword>
<feature type="transmembrane region" description="Helical" evidence="1">
    <location>
        <begin position="216"/>
        <end position="238"/>
    </location>
</feature>
<dbReference type="FunCoup" id="E3N9X0">
    <property type="interactions" value="402"/>
</dbReference>
<sequence>MPAPCPETIPPYYTTSLHVIAGFSIPINLIGFYLVWFQSPGMFGYKYCLVYMQVLGSTVVITGYCNIFQLISFLTEVHMSWICPGYYFFPMVGGYNTGEFFGQFISSHLSMTLWIFIFCFELAAGLCCFVYRHNAAAHISQTYSSKLYLDKSLIFLTHIFPFATAICMWNSNLTYQQKYDFIKINYPQCLKWMFYDGFEAYDHRLNPMLAVTGIGAFAYVFVVAWYCFYLGIHTMIILQRLRQHMSSQTYQMHKAALISLAMQLVIPGVLIIVPMDLCMFVVLTEANGLQEAATDSMFMVGSHSMCQCTVMIMSNARYRRVLKEKAWRMLKLDFMTNQQYGSSVEPSMRSSSFVRAQNRVG</sequence>
<feature type="transmembrane region" description="Helical" evidence="1">
    <location>
        <begin position="111"/>
        <end position="131"/>
    </location>
</feature>
<gene>
    <name evidence="2" type="primary">Cre-sri-12</name>
    <name evidence="2" type="ORF">CRE_09769</name>
</gene>
<keyword evidence="1" id="KW-0472">Membrane</keyword>
<evidence type="ECO:0000256" key="1">
    <source>
        <dbReference type="SAM" id="Phobius"/>
    </source>
</evidence>
<dbReference type="OrthoDB" id="5826569at2759"/>